<dbReference type="SUPFAM" id="SSF52309">
    <property type="entry name" value="N-(deoxy)ribosyltransferase-like"/>
    <property type="match status" value="1"/>
</dbReference>
<evidence type="ECO:0000256" key="4">
    <source>
        <dbReference type="ARBA" id="ARBA00023295"/>
    </source>
</evidence>
<evidence type="ECO:0000313" key="10">
    <source>
        <dbReference type="Proteomes" id="UP000694415"/>
    </source>
</evidence>
<name>A0A8C6H070_MUSSI</name>
<comment type="catalytic activity">
    <reaction evidence="7">
        <text>a purine 2'-deoxyribonucleoside 5'-phosphate + H2O = a purine nucleobase + 2-deoxy-D-ribose 5-phosphate</text>
        <dbReference type="Rhea" id="RHEA:51132"/>
        <dbReference type="ChEBI" id="CHEBI:15377"/>
        <dbReference type="ChEBI" id="CHEBI:26386"/>
        <dbReference type="ChEBI" id="CHEBI:62877"/>
        <dbReference type="ChEBI" id="CHEBI:142198"/>
    </reaction>
</comment>
<feature type="binding site" description="in other chain" evidence="7">
    <location>
        <position position="70"/>
    </location>
    <ligand>
        <name>substrate</name>
        <note>ligand shared between homodimeric partners</note>
    </ligand>
</feature>
<comment type="similarity">
    <text evidence="7">Belongs to the 2'-deoxynucleoside 5'-phosphate N-hydrolase 1 family.</text>
</comment>
<dbReference type="Pfam" id="PF05014">
    <property type="entry name" value="Nuc_deoxyrib_tr"/>
    <property type="match status" value="1"/>
</dbReference>
<comment type="function">
    <text evidence="7">Catalyzes the cleavage of the N-glycosidic bond of deoxyribonucleoside 5'-monophosphates to yield deoxyribose 5-phosphate and a purine or pyrimidine base. Deoxyribonucleoside 5'-monophosphates containing purine bases are preferred to those containing pyrimidine bases.</text>
</comment>
<keyword evidence="10" id="KW-1185">Reference proteome</keyword>
<dbReference type="GO" id="GO:0006195">
    <property type="term" value="P:purine nucleotide catabolic process"/>
    <property type="evidence" value="ECO:0007669"/>
    <property type="project" value="UniProtKB-ARBA"/>
</dbReference>
<dbReference type="InterPro" id="IPR051239">
    <property type="entry name" value="2'-dNMP_N-hydrolase"/>
</dbReference>
<evidence type="ECO:0000256" key="8">
    <source>
        <dbReference type="SAM" id="MobiDB-lite"/>
    </source>
</evidence>
<reference evidence="9" key="2">
    <citation type="submission" date="2025-09" db="UniProtKB">
        <authorList>
            <consortium name="Ensembl"/>
        </authorList>
    </citation>
    <scope>IDENTIFICATION</scope>
</reference>
<dbReference type="GO" id="GO:0042803">
    <property type="term" value="F:protein homodimerization activity"/>
    <property type="evidence" value="ECO:0007669"/>
    <property type="project" value="UniProtKB-UniRule"/>
</dbReference>
<comment type="subunit">
    <text evidence="1 7">Monomer and homodimer.</text>
</comment>
<keyword evidence="7" id="KW-0963">Cytoplasm</keyword>
<feature type="binding site" description="in other chain" evidence="7">
    <location>
        <begin position="55"/>
        <end position="61"/>
    </location>
    <ligand>
        <name>substrate</name>
        <note>ligand shared between homodimeric partners</note>
    </ligand>
</feature>
<evidence type="ECO:0000256" key="6">
    <source>
        <dbReference type="ARBA" id="ARBA00057727"/>
    </source>
</evidence>
<feature type="binding site" evidence="7">
    <location>
        <begin position="159"/>
        <end position="161"/>
    </location>
    <ligand>
        <name>substrate</name>
        <note>ligand shared between homodimeric partners</note>
    </ligand>
</feature>
<dbReference type="FunFam" id="3.40.50.450:FF:000019">
    <property type="entry name" value="2'-deoxynucleoside 5'-phosphate N-hydrolase 1"/>
    <property type="match status" value="1"/>
</dbReference>
<evidence type="ECO:0000256" key="1">
    <source>
        <dbReference type="ARBA" id="ARBA00011407"/>
    </source>
</evidence>
<dbReference type="PANTHER" id="PTHR15364">
    <property type="entry name" value="2'-DEOXYNUCLEOSIDE 5'-PHOSPHATE N-HYDROLASE 1"/>
    <property type="match status" value="1"/>
</dbReference>
<keyword evidence="4 7" id="KW-0326">Glycosidase</keyword>
<comment type="subcellular location">
    <subcellularLocation>
        <location evidence="7">Cytoplasm</location>
    </subcellularLocation>
    <subcellularLocation>
        <location evidence="7">Nucleus</location>
    </subcellularLocation>
</comment>
<reference evidence="9" key="1">
    <citation type="submission" date="2025-08" db="UniProtKB">
        <authorList>
            <consortium name="Ensembl"/>
        </authorList>
    </citation>
    <scope>IDENTIFICATION</scope>
</reference>
<evidence type="ECO:0000256" key="7">
    <source>
        <dbReference type="HAMAP-Rule" id="MF_03036"/>
    </source>
</evidence>
<comment type="function">
    <text evidence="6">Part of a nucleotide salvage pathway that eliminates epigenetically modified 5-hydroxymethyl-dCMP (hmdCMP) in a two-step process entailing deamination to cytotoxic 5-hydroxymethyl-dUMP (hmdUMP), followed by its hydrolysis into 5-hydroxymethyluracil (hmU) and 2-deoxy-D-ribose 5-phosphate (deoxyribosephosphate). Catalyzes the second step in that pathway, the hydrolysis of the N-glycosidic bond in hmdUMP, degrading this cytotoxic nucleotide to avoid its genomic integration.</text>
</comment>
<dbReference type="HAMAP" id="MF_03036">
    <property type="entry name" value="Nuc_phosphate_hydrolase"/>
    <property type="match status" value="1"/>
</dbReference>
<comment type="catalytic activity">
    <reaction evidence="7">
        <text>a pyrimidine 2'-deoxyribonucleoside 5'-phosphate + H2O = a pyrimidine nucleobase + 2-deoxy-D-ribose 5-phosphate</text>
        <dbReference type="Rhea" id="RHEA:57852"/>
        <dbReference type="ChEBI" id="CHEBI:15377"/>
        <dbReference type="ChEBI" id="CHEBI:26432"/>
        <dbReference type="ChEBI" id="CHEBI:62877"/>
        <dbReference type="ChEBI" id="CHEBI:142209"/>
    </reaction>
</comment>
<dbReference type="AlphaFoldDB" id="A0A8C6H070"/>
<feature type="compositionally biased region" description="Low complexity" evidence="8">
    <location>
        <begin position="19"/>
        <end position="31"/>
    </location>
</feature>
<evidence type="ECO:0000256" key="5">
    <source>
        <dbReference type="ARBA" id="ARBA00047460"/>
    </source>
</evidence>
<dbReference type="Ensembl" id="ENSMSIT00000017282.1">
    <property type="protein sequence ID" value="ENSMSIP00000013611.1"/>
    <property type="gene ID" value="ENSMSIG00000011778.1"/>
</dbReference>
<dbReference type="EC" id="3.2.2.-" evidence="7"/>
<accession>A0A8C6H070</accession>
<evidence type="ECO:0000313" key="9">
    <source>
        <dbReference type="Ensembl" id="ENSMSIP00000013611.1"/>
    </source>
</evidence>
<keyword evidence="3 7" id="KW-0546">Nucleotide metabolism</keyword>
<evidence type="ECO:0000256" key="2">
    <source>
        <dbReference type="ARBA" id="ARBA00022801"/>
    </source>
</evidence>
<feature type="compositionally biased region" description="Basic and acidic residues" evidence="8">
    <location>
        <begin position="1"/>
        <end position="13"/>
    </location>
</feature>
<gene>
    <name evidence="7" type="primary">DNPH1</name>
    <name evidence="7" type="synonym">RCL</name>
</gene>
<comment type="catalytic activity">
    <reaction evidence="5">
        <text>5-hydroxymethyl-dUMP + H2O = 5-hydroxymethyluracil + 2-deoxy-D-ribose 5-phosphate</text>
        <dbReference type="Rhea" id="RHEA:77099"/>
        <dbReference type="ChEBI" id="CHEBI:15377"/>
        <dbReference type="ChEBI" id="CHEBI:16964"/>
        <dbReference type="ChEBI" id="CHEBI:62877"/>
        <dbReference type="ChEBI" id="CHEBI:90409"/>
    </reaction>
    <physiologicalReaction direction="left-to-right" evidence="5">
        <dbReference type="Rhea" id="RHEA:77100"/>
    </physiologicalReaction>
</comment>
<dbReference type="InterPro" id="IPR028607">
    <property type="entry name" value="DNPH1"/>
</dbReference>
<dbReference type="GO" id="GO:0005737">
    <property type="term" value="C:cytoplasm"/>
    <property type="evidence" value="ECO:0007669"/>
    <property type="project" value="UniProtKB-SubCell"/>
</dbReference>
<evidence type="ECO:0000256" key="3">
    <source>
        <dbReference type="ARBA" id="ARBA00023080"/>
    </source>
</evidence>
<dbReference type="GO" id="GO:0043174">
    <property type="term" value="P:nucleoside salvage"/>
    <property type="evidence" value="ECO:0007669"/>
    <property type="project" value="Ensembl"/>
</dbReference>
<dbReference type="GeneTree" id="ENSGT00390000001216"/>
<dbReference type="GO" id="GO:0070694">
    <property type="term" value="F:5-hydroxymethyl-dUMP N-hydrolase activity"/>
    <property type="evidence" value="ECO:0007669"/>
    <property type="project" value="Ensembl"/>
</dbReference>
<protein>
    <recommendedName>
        <fullName evidence="7">2'-deoxynucleoside 5'-phosphate N-hydrolase 1</fullName>
        <ecNumber evidence="7">3.2.2.-</ecNumber>
    </recommendedName>
    <alternativeName>
        <fullName evidence="7">c-Myc-responsive protein RCL</fullName>
    </alternativeName>
</protein>
<dbReference type="GO" id="GO:0030855">
    <property type="term" value="P:epithelial cell differentiation"/>
    <property type="evidence" value="ECO:0007669"/>
    <property type="project" value="Ensembl"/>
</dbReference>
<dbReference type="Gene3D" id="3.40.50.450">
    <property type="match status" value="1"/>
</dbReference>
<dbReference type="InterPro" id="IPR007710">
    <property type="entry name" value="Nucleoside_deoxyribTrfase"/>
</dbReference>
<sequence>MSGLAREEPIREESELEEGPLTSGSRFPRSRGSGGSGCPRAAMAASGELVPCSVYFCGSIRGGREDQALYSRIVSRLRRYGKVLTEHVADAELEPRGEEASGGDQFIHERDLAWLRQADVVVAEVTQPSLGVGYELGRAVALGKPILCLFRPQSGRVLSAMIRGAADGSRFQVWDYAEEEVETMLHRYFEAYLPKGTASSSNPSACLNPTVLEKI</sequence>
<dbReference type="GO" id="GO:0009159">
    <property type="term" value="P:deoxyribonucleoside monophosphate catabolic process"/>
    <property type="evidence" value="ECO:0007669"/>
    <property type="project" value="Ensembl"/>
</dbReference>
<feature type="region of interest" description="Disordered" evidence="8">
    <location>
        <begin position="1"/>
        <end position="40"/>
    </location>
</feature>
<keyword evidence="7" id="KW-0539">Nucleus</keyword>
<proteinExistence type="inferred from homology"/>
<organism evidence="9 10">
    <name type="scientific">Mus spicilegus</name>
    <name type="common">Mound-building mouse</name>
    <dbReference type="NCBI Taxonomy" id="10103"/>
    <lineage>
        <taxon>Eukaryota</taxon>
        <taxon>Metazoa</taxon>
        <taxon>Chordata</taxon>
        <taxon>Craniata</taxon>
        <taxon>Vertebrata</taxon>
        <taxon>Euteleostomi</taxon>
        <taxon>Mammalia</taxon>
        <taxon>Eutheria</taxon>
        <taxon>Euarchontoglires</taxon>
        <taxon>Glires</taxon>
        <taxon>Rodentia</taxon>
        <taxon>Myomorpha</taxon>
        <taxon>Muroidea</taxon>
        <taxon>Muridae</taxon>
        <taxon>Murinae</taxon>
        <taxon>Mus</taxon>
        <taxon>Mus</taxon>
    </lineage>
</organism>
<feature type="binding site" description="in other chain" evidence="7">
    <location>
        <position position="135"/>
    </location>
    <ligand>
        <name>substrate</name>
        <note>ligand shared between homodimeric partners</note>
    </ligand>
</feature>
<dbReference type="PANTHER" id="PTHR15364:SF0">
    <property type="entry name" value="2'-DEOXYNUCLEOSIDE 5'-PHOSPHATE N-HYDROLASE 1"/>
    <property type="match status" value="1"/>
</dbReference>
<dbReference type="Proteomes" id="UP000694415">
    <property type="component" value="Unplaced"/>
</dbReference>
<dbReference type="GO" id="GO:0005634">
    <property type="term" value="C:nucleus"/>
    <property type="evidence" value="ECO:0007669"/>
    <property type="project" value="UniProtKB-SubCell"/>
</dbReference>
<keyword evidence="2 7" id="KW-0378">Hydrolase</keyword>